<dbReference type="NCBIfam" id="TIGR01560">
    <property type="entry name" value="put_DNA_pack"/>
    <property type="match status" value="1"/>
</dbReference>
<dbReference type="Proteomes" id="UP000242861">
    <property type="component" value="Unassembled WGS sequence"/>
</dbReference>
<protein>
    <submittedName>
        <fullName evidence="1">Phage gp6-like head-tail connector protein</fullName>
    </submittedName>
</protein>
<accession>A0A2I0CTV0</accession>
<dbReference type="Pfam" id="PF05135">
    <property type="entry name" value="Phage_connect_1"/>
    <property type="match status" value="1"/>
</dbReference>
<dbReference type="AlphaFoldDB" id="A0A2I0CTV0"/>
<dbReference type="RefSeq" id="WP_101192687.1">
    <property type="nucleotide sequence ID" value="NZ_PIYS01000003.1"/>
</dbReference>
<sequence>MIDLATVKAHLRVEHADEDQLIQSYIEASLSAFEAWTNRTLVASAAELPDPAGNALVISKAIQQGALMLIGHWYANAETVVIGTITADLPMATQALWRPHRWMNI</sequence>
<dbReference type="CDD" id="cd08054">
    <property type="entry name" value="gp6"/>
    <property type="match status" value="1"/>
</dbReference>
<dbReference type="EMBL" id="PIYS01000003">
    <property type="protein sequence ID" value="PKF72676.1"/>
    <property type="molecule type" value="Genomic_DNA"/>
</dbReference>
<comment type="caution">
    <text evidence="1">The sequence shown here is derived from an EMBL/GenBank/DDBJ whole genome shotgun (WGS) entry which is preliminary data.</text>
</comment>
<evidence type="ECO:0000313" key="2">
    <source>
        <dbReference type="Proteomes" id="UP000242861"/>
    </source>
</evidence>
<gene>
    <name evidence="1" type="ORF">CW360_02880</name>
</gene>
<dbReference type="InterPro" id="IPR006450">
    <property type="entry name" value="Phage_HK97_gp6-like"/>
</dbReference>
<evidence type="ECO:0000313" key="1">
    <source>
        <dbReference type="EMBL" id="PKF72676.1"/>
    </source>
</evidence>
<proteinExistence type="predicted"/>
<dbReference type="InterPro" id="IPR021146">
    <property type="entry name" value="Phage_gp6-like_head-tail"/>
</dbReference>
<dbReference type="Gene3D" id="1.10.3230.30">
    <property type="entry name" value="Phage gp6-like head-tail connector protein"/>
    <property type="match status" value="1"/>
</dbReference>
<organism evidence="1 2">
    <name type="scientific">Pseudomonas fluvialis</name>
    <dbReference type="NCBI Taxonomy" id="1793966"/>
    <lineage>
        <taxon>Bacteria</taxon>
        <taxon>Pseudomonadati</taxon>
        <taxon>Pseudomonadota</taxon>
        <taxon>Gammaproteobacteria</taxon>
        <taxon>Pseudomonadales</taxon>
        <taxon>Pseudomonadaceae</taxon>
        <taxon>Pseudomonas</taxon>
    </lineage>
</organism>
<name>A0A2I0CTV0_9PSED</name>
<reference evidence="2" key="1">
    <citation type="submission" date="2017-12" db="EMBL/GenBank/DDBJ databases">
        <authorList>
            <person name="Yu X.-Y."/>
        </authorList>
    </citation>
    <scope>NUCLEOTIDE SEQUENCE [LARGE SCALE GENOMIC DNA]</scope>
    <source>
        <strain evidence="2">ZYSR67-Z</strain>
    </source>
</reference>